<proteinExistence type="predicted"/>
<dbReference type="EMBL" id="PVNP01000047">
    <property type="protein sequence ID" value="PRO74585.1"/>
    <property type="molecule type" value="Genomic_DNA"/>
</dbReference>
<evidence type="ECO:0000256" key="1">
    <source>
        <dbReference type="ARBA" id="ARBA00022801"/>
    </source>
</evidence>
<dbReference type="AlphaFoldDB" id="A0A2S9VE58"/>
<evidence type="ECO:0000313" key="5">
    <source>
        <dbReference type="Proteomes" id="UP000238949"/>
    </source>
</evidence>
<dbReference type="InterPro" id="IPR052940">
    <property type="entry name" value="Carb_Esterase_6"/>
</dbReference>
<keyword evidence="1" id="KW-0378">Hydrolase</keyword>
<feature type="transmembrane region" description="Helical" evidence="2">
    <location>
        <begin position="6"/>
        <end position="26"/>
    </location>
</feature>
<dbReference type="GO" id="GO:0016788">
    <property type="term" value="F:hydrolase activity, acting on ester bonds"/>
    <property type="evidence" value="ECO:0007669"/>
    <property type="project" value="UniProtKB-ARBA"/>
</dbReference>
<accession>A0A2S9VE58</accession>
<feature type="domain" description="Sialate O-acetylesterase" evidence="3">
    <location>
        <begin position="73"/>
        <end position="343"/>
    </location>
</feature>
<keyword evidence="5" id="KW-1185">Reference proteome</keyword>
<dbReference type="Pfam" id="PF03629">
    <property type="entry name" value="SASA"/>
    <property type="match status" value="1"/>
</dbReference>
<dbReference type="Proteomes" id="UP000238949">
    <property type="component" value="Unassembled WGS sequence"/>
</dbReference>
<keyword evidence="2" id="KW-0472">Membrane</keyword>
<dbReference type="InterPro" id="IPR005181">
    <property type="entry name" value="SASA"/>
</dbReference>
<evidence type="ECO:0000256" key="2">
    <source>
        <dbReference type="SAM" id="Phobius"/>
    </source>
</evidence>
<comment type="caution">
    <text evidence="4">The sequence shown here is derived from an EMBL/GenBank/DDBJ whole genome shotgun (WGS) entry which is preliminary data.</text>
</comment>
<dbReference type="PANTHER" id="PTHR31988:SF19">
    <property type="entry name" value="9-O-ACETYL-N-ACETYLNEURAMINIC ACID DEACETYLASE-RELATED"/>
    <property type="match status" value="1"/>
</dbReference>
<keyword evidence="2" id="KW-1133">Transmembrane helix</keyword>
<evidence type="ECO:0000313" key="4">
    <source>
        <dbReference type="EMBL" id="PRO74585.1"/>
    </source>
</evidence>
<evidence type="ECO:0000259" key="3">
    <source>
        <dbReference type="Pfam" id="PF03629"/>
    </source>
</evidence>
<dbReference type="Gene3D" id="3.40.50.1110">
    <property type="entry name" value="SGNH hydrolase"/>
    <property type="match status" value="1"/>
</dbReference>
<sequence length="355" mass="39435">MVWISGITSIPWVYWVSQLLFISASGKRPSRCHRHRLFFIYTKLAKTPRTDAMLKILTLMLLVTFPATATTYKVYYLGGQSNMEGFGENVDLPANYRAPLKSVPVFQGNPVADFKPGGGLGLWDTLQPGFGRQFYSDGKTNQHSDYFGPELSFGHQIAKLHPGQNVALIKYALGGSALGYGVGNNWYPDYRRGNGINQYDNFLTAIRKAVATRDIDGDGEPDTLVPAGIIWMQGESDAYDSEITANRYLENLKTMMALFRAALRNPDLPVVLGKITDSGLDPEDGLRMNWGSLVQQAQLDFVEQDSCAALVTVTESFTHLDDGWHYTSADYLTLGRQFAERVAQLESQCATRSSE</sequence>
<dbReference type="PANTHER" id="PTHR31988">
    <property type="entry name" value="ESTERASE, PUTATIVE (DUF303)-RELATED"/>
    <property type="match status" value="1"/>
</dbReference>
<protein>
    <recommendedName>
        <fullName evidence="3">Sialate O-acetylesterase domain-containing protein</fullName>
    </recommendedName>
</protein>
<gene>
    <name evidence="4" type="ORF">C6Y40_05610</name>
</gene>
<name>A0A2S9VE58_9ALTE</name>
<dbReference type="InterPro" id="IPR036514">
    <property type="entry name" value="SGNH_hydro_sf"/>
</dbReference>
<dbReference type="SUPFAM" id="SSF52266">
    <property type="entry name" value="SGNH hydrolase"/>
    <property type="match status" value="1"/>
</dbReference>
<reference evidence="5" key="1">
    <citation type="journal article" date="2020" name="Int. J. Syst. Evol. Microbiol.">
        <title>Alteromonas alba sp. nov., a marine bacterium isolated from the seawater of the West Pacific Ocean.</title>
        <authorList>
            <person name="Sun C."/>
            <person name="Wu Y.-H."/>
            <person name="Xamxidin M."/>
            <person name="Cheng H."/>
            <person name="Xu X.-W."/>
        </authorList>
    </citation>
    <scope>NUCLEOTIDE SEQUENCE [LARGE SCALE GENOMIC DNA]</scope>
    <source>
        <strain evidence="5">190</strain>
    </source>
</reference>
<keyword evidence="2" id="KW-0812">Transmembrane</keyword>
<feature type="transmembrane region" description="Helical" evidence="2">
    <location>
        <begin position="52"/>
        <end position="72"/>
    </location>
</feature>
<dbReference type="OrthoDB" id="9795554at2"/>
<organism evidence="4 5">
    <name type="scientific">Alteromonas alba</name>
    <dbReference type="NCBI Taxonomy" id="2079529"/>
    <lineage>
        <taxon>Bacteria</taxon>
        <taxon>Pseudomonadati</taxon>
        <taxon>Pseudomonadota</taxon>
        <taxon>Gammaproteobacteria</taxon>
        <taxon>Alteromonadales</taxon>
        <taxon>Alteromonadaceae</taxon>
        <taxon>Alteromonas/Salinimonas group</taxon>
        <taxon>Alteromonas</taxon>
    </lineage>
</organism>